<dbReference type="Proteomes" id="UP000000763">
    <property type="component" value="Chromosome 6"/>
</dbReference>
<accession>Q69SX7</accession>
<reference evidence="1" key="1">
    <citation type="submission" date="2002-02" db="EMBL/GenBank/DDBJ databases">
        <title>Oryza sativa nipponbare(GA3) genomic DNA, chromosome 6, PAC clone:P0640D01.</title>
        <authorList>
            <person name="Sasaki T."/>
            <person name="Matsumoto T."/>
            <person name="Yamamoto K."/>
        </authorList>
    </citation>
    <scope>NUCLEOTIDE SEQUENCE</scope>
</reference>
<dbReference type="AlphaFoldDB" id="Q69SX7"/>
<reference evidence="2" key="2">
    <citation type="submission" date="2002-02" db="EMBL/GenBank/DDBJ databases">
        <title>Oryza sativa nipponbare(GA3) genomic DNA, chromosome 6, PAC clone:P0680B05.</title>
        <authorList>
            <person name="Sasaki T."/>
            <person name="Matsumoto T."/>
            <person name="Yamamoto K."/>
        </authorList>
    </citation>
    <scope>NUCLEOTIDE SEQUENCE</scope>
</reference>
<name>Q69SX7_ORYSJ</name>
<dbReference type="EMBL" id="AP004804">
    <property type="protein sequence ID" value="BAD35955.1"/>
    <property type="molecule type" value="Genomic_DNA"/>
</dbReference>
<sequence length="75" mass="8540">MEVAVCEIISRTPMEVVVREIATYWFEDRRMCRIISRTPMEVGGDDSAFVEIILDNGVCSTTTYTGAQLFLKNIF</sequence>
<proteinExistence type="predicted"/>
<evidence type="ECO:0000313" key="3">
    <source>
        <dbReference type="Proteomes" id="UP000000763"/>
    </source>
</evidence>
<organism evidence="2 3">
    <name type="scientific">Oryza sativa subsp. japonica</name>
    <name type="common">Rice</name>
    <dbReference type="NCBI Taxonomy" id="39947"/>
    <lineage>
        <taxon>Eukaryota</taxon>
        <taxon>Viridiplantae</taxon>
        <taxon>Streptophyta</taxon>
        <taxon>Embryophyta</taxon>
        <taxon>Tracheophyta</taxon>
        <taxon>Spermatophyta</taxon>
        <taxon>Magnoliopsida</taxon>
        <taxon>Liliopsida</taxon>
        <taxon>Poales</taxon>
        <taxon>Poaceae</taxon>
        <taxon>BOP clade</taxon>
        <taxon>Oryzoideae</taxon>
        <taxon>Oryzeae</taxon>
        <taxon>Oryzinae</taxon>
        <taxon>Oryza</taxon>
        <taxon>Oryza sativa</taxon>
    </lineage>
</organism>
<evidence type="ECO:0000313" key="2">
    <source>
        <dbReference type="EMBL" id="BAD35955.1"/>
    </source>
</evidence>
<reference evidence="3" key="3">
    <citation type="journal article" date="2005" name="Nature">
        <title>The map-based sequence of the rice genome.</title>
        <authorList>
            <consortium name="International rice genome sequencing project (IRGSP)"/>
            <person name="Matsumoto T."/>
            <person name="Wu J."/>
            <person name="Kanamori H."/>
            <person name="Katayose Y."/>
            <person name="Fujisawa M."/>
            <person name="Namiki N."/>
            <person name="Mizuno H."/>
            <person name="Yamamoto K."/>
            <person name="Antonio B.A."/>
            <person name="Baba T."/>
            <person name="Sakata K."/>
            <person name="Nagamura Y."/>
            <person name="Aoki H."/>
            <person name="Arikawa K."/>
            <person name="Arita K."/>
            <person name="Bito T."/>
            <person name="Chiden Y."/>
            <person name="Fujitsuka N."/>
            <person name="Fukunaka R."/>
            <person name="Hamada M."/>
            <person name="Harada C."/>
            <person name="Hayashi A."/>
            <person name="Hijishita S."/>
            <person name="Honda M."/>
            <person name="Hosokawa S."/>
            <person name="Ichikawa Y."/>
            <person name="Idonuma A."/>
            <person name="Iijima M."/>
            <person name="Ikeda M."/>
            <person name="Ikeno M."/>
            <person name="Ito K."/>
            <person name="Ito S."/>
            <person name="Ito T."/>
            <person name="Ito Y."/>
            <person name="Ito Y."/>
            <person name="Iwabuchi A."/>
            <person name="Kamiya K."/>
            <person name="Karasawa W."/>
            <person name="Kurita K."/>
            <person name="Katagiri S."/>
            <person name="Kikuta A."/>
            <person name="Kobayashi H."/>
            <person name="Kobayashi N."/>
            <person name="Machita K."/>
            <person name="Maehara T."/>
            <person name="Masukawa M."/>
            <person name="Mizubayashi T."/>
            <person name="Mukai Y."/>
            <person name="Nagasaki H."/>
            <person name="Nagata Y."/>
            <person name="Naito S."/>
            <person name="Nakashima M."/>
            <person name="Nakama Y."/>
            <person name="Nakamichi Y."/>
            <person name="Nakamura M."/>
            <person name="Meguro A."/>
            <person name="Negishi M."/>
            <person name="Ohta I."/>
            <person name="Ohta T."/>
            <person name="Okamoto M."/>
            <person name="Ono N."/>
            <person name="Saji S."/>
            <person name="Sakaguchi M."/>
            <person name="Sakai K."/>
            <person name="Shibata M."/>
            <person name="Shimokawa T."/>
            <person name="Song J."/>
            <person name="Takazaki Y."/>
            <person name="Terasawa K."/>
            <person name="Tsugane M."/>
            <person name="Tsuji K."/>
            <person name="Ueda S."/>
            <person name="Waki K."/>
            <person name="Yamagata H."/>
            <person name="Yamamoto M."/>
            <person name="Yamamoto S."/>
            <person name="Yamane H."/>
            <person name="Yoshiki S."/>
            <person name="Yoshihara R."/>
            <person name="Yukawa K."/>
            <person name="Zhong H."/>
            <person name="Yano M."/>
            <person name="Yuan Q."/>
            <person name="Ouyang S."/>
            <person name="Liu J."/>
            <person name="Jones K.M."/>
            <person name="Gansberger K."/>
            <person name="Moffat K."/>
            <person name="Hill J."/>
            <person name="Bera J."/>
            <person name="Fadrosh D."/>
            <person name="Jin S."/>
            <person name="Johri S."/>
            <person name="Kim M."/>
            <person name="Overton L."/>
            <person name="Reardon M."/>
            <person name="Tsitrin T."/>
            <person name="Vuong H."/>
            <person name="Weaver B."/>
            <person name="Ciecko A."/>
            <person name="Tallon L."/>
            <person name="Jackson J."/>
            <person name="Pai G."/>
            <person name="Aken S.V."/>
            <person name="Utterback T."/>
            <person name="Reidmuller S."/>
            <person name="Feldblyum T."/>
            <person name="Hsiao J."/>
            <person name="Zismann V."/>
            <person name="Iobst S."/>
            <person name="de Vazeille A.R."/>
            <person name="Buell C.R."/>
            <person name="Ying K."/>
            <person name="Li Y."/>
            <person name="Lu T."/>
            <person name="Huang Y."/>
            <person name="Zhao Q."/>
            <person name="Feng Q."/>
            <person name="Zhang L."/>
            <person name="Zhu J."/>
            <person name="Weng Q."/>
            <person name="Mu J."/>
            <person name="Lu Y."/>
            <person name="Fan D."/>
            <person name="Liu Y."/>
            <person name="Guan J."/>
            <person name="Zhang Y."/>
            <person name="Yu S."/>
            <person name="Liu X."/>
            <person name="Zhang Y."/>
            <person name="Hong G."/>
            <person name="Han B."/>
            <person name="Choisne N."/>
            <person name="Demange N."/>
            <person name="Orjeda G."/>
            <person name="Samain S."/>
            <person name="Cattolico L."/>
            <person name="Pelletier E."/>
            <person name="Couloux A."/>
            <person name="Segurens B."/>
            <person name="Wincker P."/>
            <person name="D'Hont A."/>
            <person name="Scarpelli C."/>
            <person name="Weissenbach J."/>
            <person name="Salanoubat M."/>
            <person name="Quetier F."/>
            <person name="Yu Y."/>
            <person name="Kim H.R."/>
            <person name="Rambo T."/>
            <person name="Currie J."/>
            <person name="Collura K."/>
            <person name="Luo M."/>
            <person name="Yang T."/>
            <person name="Ammiraju J.S.S."/>
            <person name="Engler F."/>
            <person name="Soderlund C."/>
            <person name="Wing R.A."/>
            <person name="Palmer L.E."/>
            <person name="de la Bastide M."/>
            <person name="Spiegel L."/>
            <person name="Nascimento L."/>
            <person name="Zutavern T."/>
            <person name="O'Shaughnessy A."/>
            <person name="Dike S."/>
            <person name="Dedhia N."/>
            <person name="Preston R."/>
            <person name="Balija V."/>
            <person name="McCombie W.R."/>
            <person name="Chow T."/>
            <person name="Chen H."/>
            <person name="Chung M."/>
            <person name="Chen C."/>
            <person name="Shaw J."/>
            <person name="Wu H."/>
            <person name="Hsiao K."/>
            <person name="Chao Y."/>
            <person name="Chu M."/>
            <person name="Cheng C."/>
            <person name="Hour A."/>
            <person name="Lee P."/>
            <person name="Lin S."/>
            <person name="Lin Y."/>
            <person name="Liou J."/>
            <person name="Liu S."/>
            <person name="Hsing Y."/>
            <person name="Raghuvanshi S."/>
            <person name="Mohanty A."/>
            <person name="Bharti A.K."/>
            <person name="Gaur A."/>
            <person name="Gupta V."/>
            <person name="Kumar D."/>
            <person name="Ravi V."/>
            <person name="Vij S."/>
            <person name="Kapur A."/>
            <person name="Khurana P."/>
            <person name="Khurana P."/>
            <person name="Khurana J.P."/>
            <person name="Tyagi A.K."/>
            <person name="Gaikwad K."/>
            <person name="Singh A."/>
            <person name="Dalal V."/>
            <person name="Srivastava S."/>
            <person name="Dixit A."/>
            <person name="Pal A.K."/>
            <person name="Ghazi I.A."/>
            <person name="Yadav M."/>
            <person name="Pandit A."/>
            <person name="Bhargava A."/>
            <person name="Sureshbabu K."/>
            <person name="Batra K."/>
            <person name="Sharma T.R."/>
            <person name="Mohapatra T."/>
            <person name="Singh N.K."/>
            <person name="Messing J."/>
            <person name="Nelson A.B."/>
            <person name="Fuks G."/>
            <person name="Kavchok S."/>
            <person name="Keizer G."/>
            <person name="Linton E."/>
            <person name="Llaca V."/>
            <person name="Song R."/>
            <person name="Tanyolac B."/>
            <person name="Young S."/>
            <person name="Ho-Il K."/>
            <person name="Hahn J.H."/>
            <person name="Sangsakoo G."/>
            <person name="Vanavichit A."/>
            <person name="de Mattos Luiz.A.T."/>
            <person name="Zimmer P.D."/>
            <person name="Malone G."/>
            <person name="Dellagostin O."/>
            <person name="de Oliveira A.C."/>
            <person name="Bevan M."/>
            <person name="Bancroft I."/>
            <person name="Minx P."/>
            <person name="Cordum H."/>
            <person name="Wilson R."/>
            <person name="Cheng Z."/>
            <person name="Jin W."/>
            <person name="Jiang J."/>
            <person name="Leong S.A."/>
            <person name="Iwama H."/>
            <person name="Gojobori T."/>
            <person name="Itoh T."/>
            <person name="Niimura Y."/>
            <person name="Fujii Y."/>
            <person name="Habara T."/>
            <person name="Sakai H."/>
            <person name="Sato Y."/>
            <person name="Wilson G."/>
            <person name="Kumar K."/>
            <person name="McCouch S."/>
            <person name="Juretic N."/>
            <person name="Hoen D."/>
            <person name="Wright S."/>
            <person name="Bruskiewich R."/>
            <person name="Bureau T."/>
            <person name="Miyao A."/>
            <person name="Hirochika H."/>
            <person name="Nishikawa T."/>
            <person name="Kadowaki K."/>
            <person name="Sugiura M."/>
            <person name="Burr B."/>
            <person name="Sasaki T."/>
        </authorList>
    </citation>
    <scope>NUCLEOTIDE SEQUENCE [LARGE SCALE GENOMIC DNA]</scope>
    <source>
        <strain evidence="3">cv. Nipponbare</strain>
    </source>
</reference>
<gene>
    <name evidence="1" type="ORF">P0640D01.5</name>
    <name evidence="2" type="ORF">P0680B05.28</name>
</gene>
<reference evidence="3" key="4">
    <citation type="journal article" date="2008" name="Nucleic Acids Res.">
        <title>The rice annotation project database (RAP-DB): 2008 update.</title>
        <authorList>
            <consortium name="The rice annotation project (RAP)"/>
        </authorList>
    </citation>
    <scope>GENOME REANNOTATION</scope>
    <source>
        <strain evidence="3">cv. Nipponbare</strain>
    </source>
</reference>
<protein>
    <submittedName>
        <fullName evidence="2">Uncharacterized protein</fullName>
    </submittedName>
</protein>
<evidence type="ECO:0000313" key="1">
    <source>
        <dbReference type="EMBL" id="BAD35930.1"/>
    </source>
</evidence>
<dbReference type="EMBL" id="AP004802">
    <property type="protein sequence ID" value="BAD35930.1"/>
    <property type="molecule type" value="Genomic_DNA"/>
</dbReference>